<feature type="domain" description="MULE transposase" evidence="2">
    <location>
        <begin position="126"/>
        <end position="222"/>
    </location>
</feature>
<evidence type="ECO:0000313" key="4">
    <source>
        <dbReference type="Proteomes" id="UP001177003"/>
    </source>
</evidence>
<feature type="compositionally biased region" description="Acidic residues" evidence="1">
    <location>
        <begin position="513"/>
        <end position="526"/>
    </location>
</feature>
<sequence>MKPVLGESANLMDPTWIARQFLKEMIRKPNLKGKEMQPIIQSRFHCKVSWSKCYRAKCREISLIYGKLSDHYAKVWDYGHELVRSILASTLQIYVTVNPDKSTNFHRMYTCFKAIKEGWKVGCRRVIGLDGSFLKGQCKGELLTAIRRDTNNHVYSNSWEIVEIDNNLNRQWFQELLHDDLELQGGLDLCLISDQHKGLLEAVKVVLRRVEHRQCARHVYANFRKFFSGIEFKNMFWTIAKLTIEGDLKLNMEKIREVKPAAYDHLMAREPKSWWRVFFKGGMACEAVENRMIECFNAIILDARKKPLLAMLEEIRLYMTERLFNLKQEACKWVNNVCPGPIKKMDEFAFDIKLWELSGIPCVHAQATIIYTQQDPTRFISTWFGKNKFLATYESNILPVNGSNMWEPTPYTKPLSPVKRRMPGRPCMKRKRHISEHRDRFSQVSSKGRTVQRQNCDGLDMDDLDQILHDLSYLRESKYSEAEILLCLNITQSQLQGFDALLHQSKQAAKVDNDEDGVEDDEEGVDDTQVRVRNQIKVRRRKASERITENMVKKIMVDKKGLGMDPEKALSLD</sequence>
<gene>
    <name evidence="3" type="ORF">LSALG_LOCUS25173</name>
</gene>
<keyword evidence="4" id="KW-1185">Reference proteome</keyword>
<dbReference type="Pfam" id="PF10551">
    <property type="entry name" value="MULE"/>
    <property type="match status" value="1"/>
</dbReference>
<dbReference type="PANTHER" id="PTHR31973:SF187">
    <property type="entry name" value="MUTATOR TRANSPOSASE MUDRA PROTEIN"/>
    <property type="match status" value="1"/>
</dbReference>
<proteinExistence type="predicted"/>
<accession>A0AA36E933</accession>
<feature type="region of interest" description="Disordered" evidence="1">
    <location>
        <begin position="511"/>
        <end position="531"/>
    </location>
</feature>
<name>A0AA36E933_LACSI</name>
<evidence type="ECO:0000259" key="2">
    <source>
        <dbReference type="Pfam" id="PF10551"/>
    </source>
</evidence>
<dbReference type="AlphaFoldDB" id="A0AA36E933"/>
<reference evidence="3" key="1">
    <citation type="submission" date="2023-04" db="EMBL/GenBank/DDBJ databases">
        <authorList>
            <person name="Vijverberg K."/>
            <person name="Xiong W."/>
            <person name="Schranz E."/>
        </authorList>
    </citation>
    <scope>NUCLEOTIDE SEQUENCE</scope>
</reference>
<feature type="region of interest" description="Disordered" evidence="1">
    <location>
        <begin position="411"/>
        <end position="433"/>
    </location>
</feature>
<protein>
    <recommendedName>
        <fullName evidence="2">MULE transposase domain-containing protein</fullName>
    </recommendedName>
</protein>
<dbReference type="PANTHER" id="PTHR31973">
    <property type="entry name" value="POLYPROTEIN, PUTATIVE-RELATED"/>
    <property type="match status" value="1"/>
</dbReference>
<evidence type="ECO:0000256" key="1">
    <source>
        <dbReference type="SAM" id="MobiDB-lite"/>
    </source>
</evidence>
<dbReference type="Proteomes" id="UP001177003">
    <property type="component" value="Chromosome 5"/>
</dbReference>
<evidence type="ECO:0000313" key="3">
    <source>
        <dbReference type="EMBL" id="CAI9285715.1"/>
    </source>
</evidence>
<dbReference type="EMBL" id="OX465081">
    <property type="protein sequence ID" value="CAI9285715.1"/>
    <property type="molecule type" value="Genomic_DNA"/>
</dbReference>
<organism evidence="3 4">
    <name type="scientific">Lactuca saligna</name>
    <name type="common">Willowleaf lettuce</name>
    <dbReference type="NCBI Taxonomy" id="75948"/>
    <lineage>
        <taxon>Eukaryota</taxon>
        <taxon>Viridiplantae</taxon>
        <taxon>Streptophyta</taxon>
        <taxon>Embryophyta</taxon>
        <taxon>Tracheophyta</taxon>
        <taxon>Spermatophyta</taxon>
        <taxon>Magnoliopsida</taxon>
        <taxon>eudicotyledons</taxon>
        <taxon>Gunneridae</taxon>
        <taxon>Pentapetalae</taxon>
        <taxon>asterids</taxon>
        <taxon>campanulids</taxon>
        <taxon>Asterales</taxon>
        <taxon>Asteraceae</taxon>
        <taxon>Cichorioideae</taxon>
        <taxon>Cichorieae</taxon>
        <taxon>Lactucinae</taxon>
        <taxon>Lactuca</taxon>
    </lineage>
</organism>
<feature type="compositionally biased region" description="Basic residues" evidence="1">
    <location>
        <begin position="418"/>
        <end position="433"/>
    </location>
</feature>
<dbReference type="InterPro" id="IPR018289">
    <property type="entry name" value="MULE_transposase_dom"/>
</dbReference>